<reference evidence="2 3" key="1">
    <citation type="submission" date="2014-11" db="EMBL/GenBank/DDBJ databases">
        <authorList>
            <person name="Zhu J."/>
            <person name="Qi W."/>
            <person name="Song R."/>
        </authorList>
    </citation>
    <scope>NUCLEOTIDE SEQUENCE [LARGE SCALE GENOMIC DNA]</scope>
</reference>
<dbReference type="CDD" id="cd14733">
    <property type="entry name" value="BACK"/>
    <property type="match status" value="1"/>
</dbReference>
<dbReference type="InterPro" id="IPR000210">
    <property type="entry name" value="BTB/POZ_dom"/>
</dbReference>
<dbReference type="Gene3D" id="2.40.10.500">
    <property type="match status" value="1"/>
</dbReference>
<protein>
    <recommendedName>
        <fullName evidence="1">BTB domain-containing protein</fullName>
    </recommendedName>
</protein>
<dbReference type="Pfam" id="PF00651">
    <property type="entry name" value="BTB"/>
    <property type="match status" value="1"/>
</dbReference>
<sequence length="602" mass="64425">MALESSDVWRILNHTGDGTDDSREEITATSSHLGWFDDALCSRPGQTTLIAGNESCGNHAGHSGEAMFNSPFGFSFAPDGSLVVADTDNSCIKQITPNGNVVTTLATSAEGFKSPTGIVVCERTGNAYIADSGVFGIFRLNHDTGEVDMISGDMTAGHQESDGTTNTVAHWDLPFGLAMDSSGDLLVCDRSQHVIRKVQLSSGLPLNDPANTITVQQNHKFRQHITPYSHSGSGADVNINRTQTVDSEANVEVGGSRADVLIQQPTTKLIAGVPGTQGCEDGPSSEALLDTPTAIAVAPDGTIYVSDIGSGRLRQISRDYSRVLTLPGHYRGALGLDVDKHGRLYVANTDARQILRYDPHNGQVVELPTTGLVHPVALRVDSTSGVLFVADQHSFKAVKVVKSLPPTHSTLNDDMAQLLTQESPGNAAYADVTFDVHGTQLRAHCAILACRCAKIMPLIQKAAGGHTSQISSVGGGGHGGVMVPIADEGVTPKAFAAFLCFLYSDRCIVDQDTVEPLLKLSHEYGMDRLTRLVEEYVMKRVEVDNVIAHMRMAHVYGAERLKAGCIKVLIRHFNQLQAELGKSGLEAYPELLSEIIVSLPPK</sequence>
<gene>
    <name evidence="2" type="ORF">Vbra_2399</name>
</gene>
<dbReference type="Pfam" id="PF25021">
    <property type="entry name" value="TEN_NHL"/>
    <property type="match status" value="1"/>
</dbReference>
<dbReference type="AlphaFoldDB" id="A0A0G4ERJ6"/>
<feature type="domain" description="BTB" evidence="1">
    <location>
        <begin position="430"/>
        <end position="511"/>
    </location>
</feature>
<dbReference type="InParanoid" id="A0A0G4ERJ6"/>
<evidence type="ECO:0000313" key="2">
    <source>
        <dbReference type="EMBL" id="CEM00654.1"/>
    </source>
</evidence>
<dbReference type="PhylomeDB" id="A0A0G4ERJ6"/>
<keyword evidence="3" id="KW-1185">Reference proteome</keyword>
<organism evidence="2 3">
    <name type="scientific">Vitrella brassicaformis (strain CCMP3155)</name>
    <dbReference type="NCBI Taxonomy" id="1169540"/>
    <lineage>
        <taxon>Eukaryota</taxon>
        <taxon>Sar</taxon>
        <taxon>Alveolata</taxon>
        <taxon>Colpodellida</taxon>
        <taxon>Vitrellaceae</taxon>
        <taxon>Vitrella</taxon>
    </lineage>
</organism>
<dbReference type="EMBL" id="CDMY01000296">
    <property type="protein sequence ID" value="CEM00654.1"/>
    <property type="molecule type" value="Genomic_DNA"/>
</dbReference>
<proteinExistence type="predicted"/>
<dbReference type="OrthoDB" id="6359816at2759"/>
<dbReference type="InterPro" id="IPR011333">
    <property type="entry name" value="SKP1/BTB/POZ_sf"/>
</dbReference>
<dbReference type="SUPFAM" id="SSF75011">
    <property type="entry name" value="3-carboxy-cis,cis-mucoante lactonizing enzyme"/>
    <property type="match status" value="1"/>
</dbReference>
<dbReference type="SUPFAM" id="SSF54695">
    <property type="entry name" value="POZ domain"/>
    <property type="match status" value="1"/>
</dbReference>
<dbReference type="PROSITE" id="PS50097">
    <property type="entry name" value="BTB"/>
    <property type="match status" value="1"/>
</dbReference>
<dbReference type="Gene3D" id="2.120.10.30">
    <property type="entry name" value="TolB, C-terminal domain"/>
    <property type="match status" value="3"/>
</dbReference>
<dbReference type="InterPro" id="IPR011042">
    <property type="entry name" value="6-blade_b-propeller_TolB-like"/>
</dbReference>
<evidence type="ECO:0000259" key="1">
    <source>
        <dbReference type="PROSITE" id="PS50097"/>
    </source>
</evidence>
<dbReference type="STRING" id="1169540.A0A0G4ERJ6"/>
<evidence type="ECO:0000313" key="3">
    <source>
        <dbReference type="Proteomes" id="UP000041254"/>
    </source>
</evidence>
<dbReference type="InterPro" id="IPR056822">
    <property type="entry name" value="TEN_NHL"/>
</dbReference>
<accession>A0A0G4ERJ6</accession>
<dbReference type="SMART" id="SM00225">
    <property type="entry name" value="BTB"/>
    <property type="match status" value="1"/>
</dbReference>
<dbReference type="VEuPathDB" id="CryptoDB:Vbra_2399"/>
<dbReference type="Gene3D" id="3.30.710.10">
    <property type="entry name" value="Potassium Channel Kv1.1, Chain A"/>
    <property type="match status" value="1"/>
</dbReference>
<dbReference type="PANTHER" id="PTHR46388">
    <property type="entry name" value="NHL REPEAT-CONTAINING PROTEIN 2"/>
    <property type="match status" value="1"/>
</dbReference>
<name>A0A0G4ERJ6_VITBC</name>
<dbReference type="PANTHER" id="PTHR46388:SF2">
    <property type="entry name" value="NHL REPEAT-CONTAINING PROTEIN 2"/>
    <property type="match status" value="1"/>
</dbReference>
<dbReference type="Proteomes" id="UP000041254">
    <property type="component" value="Unassembled WGS sequence"/>
</dbReference>